<sequence length="367" mass="40630">MTEKTVHSSETDELRAHQELSMDSIQTETFSRYTGPYIAGRVAARHRTAFDVITENRKFRVKTSGALLKIGKIPAVGDFVVILNQPETGTRMIVDILPRRSILTRGAAGEGNTEQVIAANLDIVFIVTAAGSDFNPRRLERYLTIVHASGAKPVIVINKSDLAEDAEKIAAEAVKIAGKVPVVTISALKKNGLEELENYLMPEKTVALVGSSGVGKSTIINALLSEEVQDTFDTRKYDEKGRHTTTVRQLFTLPGGAVIIDNPGVREIQIGSAAAGIDETFPEIAEFAPECRYRNCRHTDEPGCAVIEAVNAGFIPKERLESYHRLMKESEFQAEKEEIGLKRIEKKKYKWIGKAAKRIHEDKERCR</sequence>
<dbReference type="SUPFAM" id="SSF52540">
    <property type="entry name" value="P-loop containing nucleoside triphosphate hydrolases"/>
    <property type="match status" value="1"/>
</dbReference>
<evidence type="ECO:0000256" key="8">
    <source>
        <dbReference type="ARBA" id="ARBA00022884"/>
    </source>
</evidence>
<feature type="region of interest" description="Disordered" evidence="10">
    <location>
        <begin position="1"/>
        <end position="20"/>
    </location>
</feature>
<name>H1Z1D1_9EURY</name>
<keyword evidence="6" id="KW-0378">Hydrolase</keyword>
<dbReference type="Gene3D" id="3.40.50.300">
    <property type="entry name" value="P-loop containing nucleotide triphosphate hydrolases"/>
    <property type="match status" value="1"/>
</dbReference>
<dbReference type="InParanoid" id="H1Z1D1"/>
<evidence type="ECO:0000256" key="6">
    <source>
        <dbReference type="ARBA" id="ARBA00022801"/>
    </source>
</evidence>
<proteinExistence type="inferred from homology"/>
<dbReference type="GO" id="GO:0046872">
    <property type="term" value="F:metal ion binding"/>
    <property type="evidence" value="ECO:0007669"/>
    <property type="project" value="UniProtKB-KW"/>
</dbReference>
<evidence type="ECO:0000256" key="7">
    <source>
        <dbReference type="ARBA" id="ARBA00022833"/>
    </source>
</evidence>
<keyword evidence="7" id="KW-0862">Zinc</keyword>
<evidence type="ECO:0000313" key="13">
    <source>
        <dbReference type="EMBL" id="EHQ36278.1"/>
    </source>
</evidence>
<keyword evidence="4" id="KW-0699">rRNA-binding</keyword>
<dbReference type="STRING" id="937775.Metlim_2217"/>
<dbReference type="AlphaFoldDB" id="H1Z1D1"/>
<dbReference type="GO" id="GO:0003924">
    <property type="term" value="F:GTPase activity"/>
    <property type="evidence" value="ECO:0007669"/>
    <property type="project" value="InterPro"/>
</dbReference>
<dbReference type="HOGENOM" id="CLU_033617_0_1_2"/>
<protein>
    <submittedName>
        <fullName evidence="13">Ribosome biogenesis GTPase RsgA</fullName>
    </submittedName>
</protein>
<dbReference type="Pfam" id="PF03193">
    <property type="entry name" value="RsgA_GTPase"/>
    <property type="match status" value="1"/>
</dbReference>
<dbReference type="Gene3D" id="1.10.40.50">
    <property type="entry name" value="Probable gtpase engc, domain 3"/>
    <property type="match status" value="1"/>
</dbReference>
<dbReference type="GO" id="GO:0042254">
    <property type="term" value="P:ribosome biogenesis"/>
    <property type="evidence" value="ECO:0007669"/>
    <property type="project" value="UniProtKB-KW"/>
</dbReference>
<dbReference type="EMBL" id="CM001436">
    <property type="protein sequence ID" value="EHQ36278.1"/>
    <property type="molecule type" value="Genomic_DNA"/>
</dbReference>
<evidence type="ECO:0000256" key="2">
    <source>
        <dbReference type="ARBA" id="ARBA00022517"/>
    </source>
</evidence>
<dbReference type="InterPro" id="IPR027417">
    <property type="entry name" value="P-loop_NTPase"/>
</dbReference>
<feature type="domain" description="CP-type G" evidence="12">
    <location>
        <begin position="113"/>
        <end position="268"/>
    </location>
</feature>
<keyword evidence="14" id="KW-1185">Reference proteome</keyword>
<evidence type="ECO:0000313" key="14">
    <source>
        <dbReference type="Proteomes" id="UP000005741"/>
    </source>
</evidence>
<evidence type="ECO:0000259" key="11">
    <source>
        <dbReference type="PROSITE" id="PS50936"/>
    </source>
</evidence>
<evidence type="ECO:0000256" key="10">
    <source>
        <dbReference type="SAM" id="MobiDB-lite"/>
    </source>
</evidence>
<dbReference type="PROSITE" id="PS50936">
    <property type="entry name" value="ENGC_GTPASE"/>
    <property type="match status" value="1"/>
</dbReference>
<keyword evidence="8" id="KW-0694">RNA-binding</keyword>
<keyword evidence="2" id="KW-0690">Ribosome biogenesis</keyword>
<dbReference type="NCBIfam" id="TIGR00157">
    <property type="entry name" value="ribosome small subunit-dependent GTPase A"/>
    <property type="match status" value="1"/>
</dbReference>
<dbReference type="PATRIC" id="fig|937775.9.peg.2511"/>
<dbReference type="OrthoDB" id="69796at2157"/>
<accession>H1Z1D1</accession>
<evidence type="ECO:0000256" key="9">
    <source>
        <dbReference type="ARBA" id="ARBA00023134"/>
    </source>
</evidence>
<keyword evidence="1" id="KW-0963">Cytoplasm</keyword>
<reference evidence="13 14" key="1">
    <citation type="submission" date="2011-10" db="EMBL/GenBank/DDBJ databases">
        <title>The Improved High-Quality Draft genome of Methanoplanus limicola DSM 2279.</title>
        <authorList>
            <consortium name="US DOE Joint Genome Institute (JGI-PGF)"/>
            <person name="Lucas S."/>
            <person name="Copeland A."/>
            <person name="Lapidus A."/>
            <person name="Glavina del Rio T."/>
            <person name="Dalin E."/>
            <person name="Tice H."/>
            <person name="Bruce D."/>
            <person name="Goodwin L."/>
            <person name="Pitluck S."/>
            <person name="Peters L."/>
            <person name="Mikhailova N."/>
            <person name="Lu M."/>
            <person name="Kyrpides N."/>
            <person name="Mavromatis K."/>
            <person name="Ivanova N."/>
            <person name="Markowitz V."/>
            <person name="Cheng J.-F."/>
            <person name="Hugenholtz P."/>
            <person name="Woyke T."/>
            <person name="Wu D."/>
            <person name="Wirth R."/>
            <person name="Brambilla E.-M."/>
            <person name="Klenk H.-P."/>
            <person name="Eisen J.A."/>
        </authorList>
    </citation>
    <scope>NUCLEOTIDE SEQUENCE [LARGE SCALE GENOMIC DNA]</scope>
    <source>
        <strain evidence="13 14">DSM 2279</strain>
    </source>
</reference>
<dbReference type="HAMAP" id="MF_01820">
    <property type="entry name" value="GTPase_RsgA"/>
    <property type="match status" value="1"/>
</dbReference>
<keyword evidence="9" id="KW-0342">GTP-binding</keyword>
<dbReference type="SUPFAM" id="SSF50249">
    <property type="entry name" value="Nucleic acid-binding proteins"/>
    <property type="match status" value="1"/>
</dbReference>
<dbReference type="InterPro" id="IPR010914">
    <property type="entry name" value="RsgA_GTPase_dom"/>
</dbReference>
<dbReference type="InterPro" id="IPR012340">
    <property type="entry name" value="NA-bd_OB-fold"/>
</dbReference>
<keyword evidence="3" id="KW-0479">Metal-binding</keyword>
<keyword evidence="5" id="KW-0547">Nucleotide-binding</keyword>
<organism evidence="13 14">
    <name type="scientific">Methanoplanus limicola DSM 2279</name>
    <dbReference type="NCBI Taxonomy" id="937775"/>
    <lineage>
        <taxon>Archaea</taxon>
        <taxon>Methanobacteriati</taxon>
        <taxon>Methanobacteriota</taxon>
        <taxon>Stenosarchaea group</taxon>
        <taxon>Methanomicrobia</taxon>
        <taxon>Methanomicrobiales</taxon>
        <taxon>Methanomicrobiaceae</taxon>
        <taxon>Methanoplanus</taxon>
    </lineage>
</organism>
<evidence type="ECO:0000256" key="5">
    <source>
        <dbReference type="ARBA" id="ARBA00022741"/>
    </source>
</evidence>
<evidence type="ECO:0000256" key="1">
    <source>
        <dbReference type="ARBA" id="ARBA00022490"/>
    </source>
</evidence>
<evidence type="ECO:0000259" key="12">
    <source>
        <dbReference type="PROSITE" id="PS51721"/>
    </source>
</evidence>
<dbReference type="Proteomes" id="UP000005741">
    <property type="component" value="Chromosome"/>
</dbReference>
<feature type="domain" description="EngC GTPase" evidence="11">
    <location>
        <begin position="119"/>
        <end position="266"/>
    </location>
</feature>
<dbReference type="PANTHER" id="PTHR32120">
    <property type="entry name" value="SMALL RIBOSOMAL SUBUNIT BIOGENESIS GTPASE RSGA"/>
    <property type="match status" value="1"/>
</dbReference>
<dbReference type="PANTHER" id="PTHR32120:SF10">
    <property type="entry name" value="SMALL RIBOSOMAL SUBUNIT BIOGENESIS GTPASE RSGA"/>
    <property type="match status" value="1"/>
</dbReference>
<dbReference type="InterPro" id="IPR030378">
    <property type="entry name" value="G_CP_dom"/>
</dbReference>
<evidence type="ECO:0000256" key="4">
    <source>
        <dbReference type="ARBA" id="ARBA00022730"/>
    </source>
</evidence>
<gene>
    <name evidence="13" type="ORF">Metlim_2217</name>
</gene>
<dbReference type="InterPro" id="IPR004881">
    <property type="entry name" value="Ribosome_biogen_GTPase_RsgA"/>
</dbReference>
<evidence type="ECO:0000256" key="3">
    <source>
        <dbReference type="ARBA" id="ARBA00022723"/>
    </source>
</evidence>
<dbReference type="GO" id="GO:0019843">
    <property type="term" value="F:rRNA binding"/>
    <property type="evidence" value="ECO:0007669"/>
    <property type="project" value="UniProtKB-KW"/>
</dbReference>
<dbReference type="GO" id="GO:0005525">
    <property type="term" value="F:GTP binding"/>
    <property type="evidence" value="ECO:0007669"/>
    <property type="project" value="UniProtKB-KW"/>
</dbReference>
<dbReference type="CDD" id="cd01854">
    <property type="entry name" value="YjeQ_EngC"/>
    <property type="match status" value="1"/>
</dbReference>
<dbReference type="PROSITE" id="PS51721">
    <property type="entry name" value="G_CP"/>
    <property type="match status" value="1"/>
</dbReference>
<dbReference type="RefSeq" id="WP_004078534.1">
    <property type="nucleotide sequence ID" value="NZ_CM001436.1"/>
</dbReference>